<feature type="domain" description="ABC transmembrane type-1" evidence="8">
    <location>
        <begin position="96"/>
        <end position="291"/>
    </location>
</feature>
<evidence type="ECO:0000313" key="9">
    <source>
        <dbReference type="EMBL" id="CAI09342.1"/>
    </source>
</evidence>
<dbReference type="PANTHER" id="PTHR43386">
    <property type="entry name" value="OLIGOPEPTIDE TRANSPORT SYSTEM PERMEASE PROTEIN APPC"/>
    <property type="match status" value="1"/>
</dbReference>
<comment type="similarity">
    <text evidence="7">Belongs to the binding-protein-dependent transport system permease family.</text>
</comment>
<evidence type="ECO:0000256" key="1">
    <source>
        <dbReference type="ARBA" id="ARBA00004651"/>
    </source>
</evidence>
<evidence type="ECO:0000313" key="10">
    <source>
        <dbReference type="Proteomes" id="UP000006552"/>
    </source>
</evidence>
<dbReference type="InterPro" id="IPR000515">
    <property type="entry name" value="MetI-like"/>
</dbReference>
<dbReference type="EMBL" id="CR555306">
    <property type="protein sequence ID" value="CAI09342.1"/>
    <property type="molecule type" value="Genomic_DNA"/>
</dbReference>
<dbReference type="OrthoDB" id="9783218at2"/>
<keyword evidence="5 7" id="KW-1133">Transmembrane helix</keyword>
<dbReference type="Pfam" id="PF00528">
    <property type="entry name" value="BPD_transp_1"/>
    <property type="match status" value="1"/>
</dbReference>
<dbReference type="RefSeq" id="WP_011239007.1">
    <property type="nucleotide sequence ID" value="NC_006513.1"/>
</dbReference>
<dbReference type="GO" id="GO:0005886">
    <property type="term" value="C:plasma membrane"/>
    <property type="evidence" value="ECO:0007669"/>
    <property type="project" value="UniProtKB-SubCell"/>
</dbReference>
<feature type="transmembrane region" description="Helical" evidence="7">
    <location>
        <begin position="268"/>
        <end position="291"/>
    </location>
</feature>
<name>Q5P022_AROAE</name>
<dbReference type="STRING" id="76114.ebA5658"/>
<proteinExistence type="inferred from homology"/>
<keyword evidence="4 7" id="KW-0812">Transmembrane</keyword>
<dbReference type="Pfam" id="PF12911">
    <property type="entry name" value="OppC_N"/>
    <property type="match status" value="1"/>
</dbReference>
<evidence type="ECO:0000256" key="2">
    <source>
        <dbReference type="ARBA" id="ARBA00022448"/>
    </source>
</evidence>
<accession>Q5P022</accession>
<keyword evidence="2 7" id="KW-0813">Transport</keyword>
<keyword evidence="6 7" id="KW-0472">Membrane</keyword>
<dbReference type="HOGENOM" id="CLU_028518_5_3_4"/>
<comment type="subcellular location">
    <subcellularLocation>
        <location evidence="1 7">Cell membrane</location>
        <topology evidence="1 7">Multi-pass membrane protein</topology>
    </subcellularLocation>
</comment>
<dbReference type="KEGG" id="eba:ebA5658"/>
<dbReference type="PROSITE" id="PS50928">
    <property type="entry name" value="ABC_TM1"/>
    <property type="match status" value="1"/>
</dbReference>
<dbReference type="InterPro" id="IPR035906">
    <property type="entry name" value="MetI-like_sf"/>
</dbReference>
<evidence type="ECO:0000256" key="5">
    <source>
        <dbReference type="ARBA" id="ARBA00022989"/>
    </source>
</evidence>
<sequence>MEAIAVPLKSVASRQDPRKAKWRKGIGRFAREQPLGLASLLLICVILLAGIFAPWVAPFDPLATDYANLLQAPDRTHWAGTDEFGRDIFSRLIHGARTALIMGICASLLGGIAGGLLGVTSAYFGGWIDTALQRLVDILLSLPVIILALIVAAVLGRREVFSIDVNLLFAVAIPYIPKAARVIRSAALTVRTMPYIDAARAAGFSHSRIILGHMAPNLIAPWLVLLSAFTAQTILLEAALSFLGVGVADPTPSWGLMLSGVAVQSFAQAPWTVLFPGLAISLTVFAFSLLGDALRDTLDPKFRE</sequence>
<organism evidence="9 10">
    <name type="scientific">Aromatoleum aromaticum (strain DSM 19018 / LMG 30748 / EbN1)</name>
    <name type="common">Azoarcus sp. (strain EbN1)</name>
    <dbReference type="NCBI Taxonomy" id="76114"/>
    <lineage>
        <taxon>Bacteria</taxon>
        <taxon>Pseudomonadati</taxon>
        <taxon>Pseudomonadota</taxon>
        <taxon>Betaproteobacteria</taxon>
        <taxon>Rhodocyclales</taxon>
        <taxon>Rhodocyclaceae</taxon>
        <taxon>Aromatoleum</taxon>
    </lineage>
</organism>
<dbReference type="CDD" id="cd06261">
    <property type="entry name" value="TM_PBP2"/>
    <property type="match status" value="1"/>
</dbReference>
<evidence type="ECO:0000256" key="7">
    <source>
        <dbReference type="RuleBase" id="RU363032"/>
    </source>
</evidence>
<evidence type="ECO:0000256" key="4">
    <source>
        <dbReference type="ARBA" id="ARBA00022692"/>
    </source>
</evidence>
<feature type="transmembrane region" description="Helical" evidence="7">
    <location>
        <begin position="135"/>
        <end position="154"/>
    </location>
</feature>
<dbReference type="GO" id="GO:0055085">
    <property type="term" value="P:transmembrane transport"/>
    <property type="evidence" value="ECO:0007669"/>
    <property type="project" value="InterPro"/>
</dbReference>
<dbReference type="Gene3D" id="1.10.3720.10">
    <property type="entry name" value="MetI-like"/>
    <property type="match status" value="1"/>
</dbReference>
<dbReference type="InterPro" id="IPR025966">
    <property type="entry name" value="OppC_N"/>
</dbReference>
<keyword evidence="3" id="KW-1003">Cell membrane</keyword>
<evidence type="ECO:0000259" key="8">
    <source>
        <dbReference type="PROSITE" id="PS50928"/>
    </source>
</evidence>
<feature type="transmembrane region" description="Helical" evidence="7">
    <location>
        <begin position="99"/>
        <end position="123"/>
    </location>
</feature>
<evidence type="ECO:0000256" key="3">
    <source>
        <dbReference type="ARBA" id="ARBA00022475"/>
    </source>
</evidence>
<reference evidence="9 10" key="1">
    <citation type="journal article" date="2005" name="Arch. Microbiol.">
        <title>The genome sequence of an anaerobic aromatic-degrading denitrifying bacterium, strain EbN1.</title>
        <authorList>
            <person name="Rabus R."/>
            <person name="Kube M."/>
            <person name="Heider J."/>
            <person name="Beck A."/>
            <person name="Heitmann K."/>
            <person name="Widdel F."/>
            <person name="Reinhardt R."/>
        </authorList>
    </citation>
    <scope>NUCLEOTIDE SEQUENCE [LARGE SCALE GENOMIC DNA]</scope>
    <source>
        <strain evidence="9 10">EbN1</strain>
    </source>
</reference>
<feature type="transmembrane region" description="Helical" evidence="7">
    <location>
        <begin position="35"/>
        <end position="57"/>
    </location>
</feature>
<dbReference type="Proteomes" id="UP000006552">
    <property type="component" value="Chromosome"/>
</dbReference>
<dbReference type="eggNOG" id="COG1173">
    <property type="taxonomic scope" value="Bacteria"/>
</dbReference>
<keyword evidence="10" id="KW-1185">Reference proteome</keyword>
<evidence type="ECO:0000256" key="6">
    <source>
        <dbReference type="ARBA" id="ARBA00023136"/>
    </source>
</evidence>
<protein>
    <submittedName>
        <fullName evidence="9">Peptide ABC transporter permease protein</fullName>
    </submittedName>
</protein>
<dbReference type="InterPro" id="IPR050366">
    <property type="entry name" value="BP-dependent_transpt_permease"/>
</dbReference>
<dbReference type="PANTHER" id="PTHR43386:SF1">
    <property type="entry name" value="D,D-DIPEPTIDE TRANSPORT SYSTEM PERMEASE PROTEIN DDPC-RELATED"/>
    <property type="match status" value="1"/>
</dbReference>
<dbReference type="AlphaFoldDB" id="Q5P022"/>
<gene>
    <name evidence="9" type="ORF">ebA5658</name>
</gene>
<dbReference type="SUPFAM" id="SSF161098">
    <property type="entry name" value="MetI-like"/>
    <property type="match status" value="1"/>
</dbReference>